<reference evidence="4 5" key="1">
    <citation type="submission" date="2020-04" db="EMBL/GenBank/DDBJ databases">
        <title>Metagenomic profiling of ammonia- and methane-oxidizing microorganisms in a Dutch drinking water treatment plant.</title>
        <authorList>
            <person name="Poghosyan L."/>
            <person name="Leucker S."/>
        </authorList>
    </citation>
    <scope>NUCLEOTIDE SEQUENCE [LARGE SCALE GENOMIC DNA]</scope>
    <source>
        <strain evidence="4">S-RSF-IL-03</strain>
    </source>
</reference>
<dbReference type="InterPro" id="IPR007492">
    <property type="entry name" value="LytTR_DNA-bd_dom"/>
</dbReference>
<dbReference type="SMART" id="SM00448">
    <property type="entry name" value="REC"/>
    <property type="match status" value="1"/>
</dbReference>
<dbReference type="Pfam" id="PF04397">
    <property type="entry name" value="LytTR"/>
    <property type="match status" value="1"/>
</dbReference>
<dbReference type="SMART" id="SM00850">
    <property type="entry name" value="LytTR"/>
    <property type="match status" value="1"/>
</dbReference>
<evidence type="ECO:0000313" key="5">
    <source>
        <dbReference type="Proteomes" id="UP000580839"/>
    </source>
</evidence>
<dbReference type="Pfam" id="PF00072">
    <property type="entry name" value="Response_reg"/>
    <property type="match status" value="1"/>
</dbReference>
<dbReference type="Proteomes" id="UP000580839">
    <property type="component" value="Unassembled WGS sequence"/>
</dbReference>
<proteinExistence type="predicted"/>
<dbReference type="Gene3D" id="2.40.50.1020">
    <property type="entry name" value="LytTr DNA-binding domain"/>
    <property type="match status" value="1"/>
</dbReference>
<comment type="caution">
    <text evidence="4">The sequence shown here is derived from an EMBL/GenBank/DDBJ whole genome shotgun (WGS) entry which is preliminary data.</text>
</comment>
<dbReference type="PROSITE" id="PS50110">
    <property type="entry name" value="RESPONSE_REGULATORY"/>
    <property type="match status" value="1"/>
</dbReference>
<accession>A0A849SM52</accession>
<feature type="domain" description="HTH LytTR-type" evidence="3">
    <location>
        <begin position="177"/>
        <end position="272"/>
    </location>
</feature>
<gene>
    <name evidence="4" type="ORF">HOP12_11880</name>
</gene>
<organism evidence="4 5">
    <name type="scientific">Eiseniibacteriota bacterium</name>
    <dbReference type="NCBI Taxonomy" id="2212470"/>
    <lineage>
        <taxon>Bacteria</taxon>
        <taxon>Candidatus Eiseniibacteriota</taxon>
    </lineage>
</organism>
<feature type="modified residue" description="4-aspartylphosphate" evidence="1">
    <location>
        <position position="55"/>
    </location>
</feature>
<dbReference type="PANTHER" id="PTHR37299:SF1">
    <property type="entry name" value="STAGE 0 SPORULATION PROTEIN A HOMOLOG"/>
    <property type="match status" value="1"/>
</dbReference>
<protein>
    <submittedName>
        <fullName evidence="4">Response regulator transcription factor</fullName>
    </submittedName>
</protein>
<dbReference type="InterPro" id="IPR001789">
    <property type="entry name" value="Sig_transdc_resp-reg_receiver"/>
</dbReference>
<dbReference type="GO" id="GO:0003677">
    <property type="term" value="F:DNA binding"/>
    <property type="evidence" value="ECO:0007669"/>
    <property type="project" value="InterPro"/>
</dbReference>
<evidence type="ECO:0000259" key="3">
    <source>
        <dbReference type="PROSITE" id="PS50930"/>
    </source>
</evidence>
<evidence type="ECO:0000259" key="2">
    <source>
        <dbReference type="PROSITE" id="PS50110"/>
    </source>
</evidence>
<feature type="domain" description="Response regulatory" evidence="2">
    <location>
        <begin position="4"/>
        <end position="117"/>
    </location>
</feature>
<dbReference type="EMBL" id="JABFRW010000150">
    <property type="protein sequence ID" value="NOT34853.1"/>
    <property type="molecule type" value="Genomic_DNA"/>
</dbReference>
<dbReference type="InterPro" id="IPR011006">
    <property type="entry name" value="CheY-like_superfamily"/>
</dbReference>
<name>A0A849SM52_UNCEI</name>
<dbReference type="SUPFAM" id="SSF52172">
    <property type="entry name" value="CheY-like"/>
    <property type="match status" value="1"/>
</dbReference>
<dbReference type="AlphaFoldDB" id="A0A849SM52"/>
<dbReference type="PROSITE" id="PS50930">
    <property type="entry name" value="HTH_LYTTR"/>
    <property type="match status" value="1"/>
</dbReference>
<evidence type="ECO:0000256" key="1">
    <source>
        <dbReference type="PROSITE-ProRule" id="PRU00169"/>
    </source>
</evidence>
<dbReference type="Gene3D" id="3.40.50.2300">
    <property type="match status" value="1"/>
</dbReference>
<evidence type="ECO:0000313" key="4">
    <source>
        <dbReference type="EMBL" id="NOT34853.1"/>
    </source>
</evidence>
<dbReference type="GO" id="GO:0000156">
    <property type="term" value="F:phosphorelay response regulator activity"/>
    <property type="evidence" value="ECO:0007669"/>
    <property type="project" value="InterPro"/>
</dbReference>
<dbReference type="InterPro" id="IPR046947">
    <property type="entry name" value="LytR-like"/>
</dbReference>
<dbReference type="PANTHER" id="PTHR37299">
    <property type="entry name" value="TRANSCRIPTIONAL REGULATOR-RELATED"/>
    <property type="match status" value="1"/>
</dbReference>
<sequence length="278" mass="30912">MTLRVVLIDDEPLARSGLRALLATQPDLEVVGEAGDGLEAIELIRTRRPDVAFLDVEMPGLDGFGMLERLAREERPWVVFVTAFDAHALRAFQMHALQYVLKPITAEALDAVMERVREVQLGSTARELTDRLERLLREREELMKPGGSAREALIDAATAAASARPTRWLVRSSGTAEVIAIDAVERIEADGDYARLHIGRQVHLHRATMQALSLDLDPRRFARVHRSHIVRIDHVRTVRSEPGGDGAVVLNDGVEVPLSRTYRDAFLSVLEGRPRGES</sequence>
<keyword evidence="1" id="KW-0597">Phosphoprotein</keyword>